<evidence type="ECO:0000313" key="2">
    <source>
        <dbReference type="EMBL" id="RGU88620.1"/>
    </source>
</evidence>
<organism evidence="2 3">
    <name type="scientific">Holdemanella biformis</name>
    <dbReference type="NCBI Taxonomy" id="1735"/>
    <lineage>
        <taxon>Bacteria</taxon>
        <taxon>Bacillati</taxon>
        <taxon>Bacillota</taxon>
        <taxon>Erysipelotrichia</taxon>
        <taxon>Erysipelotrichales</taxon>
        <taxon>Erysipelotrichaceae</taxon>
        <taxon>Holdemanella</taxon>
    </lineage>
</organism>
<proteinExistence type="predicted"/>
<evidence type="ECO:0000313" key="3">
    <source>
        <dbReference type="Proteomes" id="UP000265489"/>
    </source>
</evidence>
<accession>A0A395W376</accession>
<dbReference type="RefSeq" id="WP_118326024.1">
    <property type="nucleotide sequence ID" value="NZ_DAWEIE010000088.1"/>
</dbReference>
<sequence>MEKEFYEEYEDMEAGIDQKQALVEESKKVDEIEDFSEAVRFVNDLKKRWRKTGFGESLAEEKLREEFDANIEKVYEKQKALAQKVVDVKEALIKEAEKTSLSDDFKKATEKMTSLMDQWKVSGNAGKKTDDELWERFNAARQKFYDRKHANWENRTVRFENAKKVKEDLIEKAKSLQDSEEWQKTSAKYKELMDAWKAAGNAGREFDDDLWNAFNEARQKFYAKRNEFYEKLHAEHDEKYAEKQALVKEAKSIAGLQEYTREQTAMMKELSNKWKSIGFCGKDKEDEIWNEFRGVMDEYFAGLKSASEKRRANWRDHMAEIISRKEEQIANQKRQIKRLQDDMTGLVSEATVADLQDQVEDKEDFIKQLEQEIEDIEKKLAE</sequence>
<dbReference type="Proteomes" id="UP000265489">
    <property type="component" value="Unassembled WGS sequence"/>
</dbReference>
<protein>
    <submittedName>
        <fullName evidence="2">DUF349 domain-containing protein</fullName>
    </submittedName>
</protein>
<feature type="coiled-coil region" evidence="1">
    <location>
        <begin position="315"/>
        <end position="382"/>
    </location>
</feature>
<dbReference type="AlphaFoldDB" id="A0A395W376"/>
<dbReference type="GeneID" id="66580824"/>
<dbReference type="InterPro" id="IPR007139">
    <property type="entry name" value="DUF349"/>
</dbReference>
<dbReference type="Pfam" id="PF03993">
    <property type="entry name" value="DUF349"/>
    <property type="match status" value="3"/>
</dbReference>
<comment type="caution">
    <text evidence="2">The sequence shown here is derived from an EMBL/GenBank/DDBJ whole genome shotgun (WGS) entry which is preliminary data.</text>
</comment>
<keyword evidence="1" id="KW-0175">Coiled coil</keyword>
<reference evidence="2 3" key="1">
    <citation type="submission" date="2018-08" db="EMBL/GenBank/DDBJ databases">
        <title>A genome reference for cultivated species of the human gut microbiota.</title>
        <authorList>
            <person name="Zou Y."/>
            <person name="Xue W."/>
            <person name="Luo G."/>
        </authorList>
    </citation>
    <scope>NUCLEOTIDE SEQUENCE [LARGE SCALE GENOMIC DNA]</scope>
    <source>
        <strain evidence="2 3">AF15-20</strain>
    </source>
</reference>
<dbReference type="EMBL" id="QRYQ01000046">
    <property type="protein sequence ID" value="RGU88620.1"/>
    <property type="molecule type" value="Genomic_DNA"/>
</dbReference>
<name>A0A395W376_9FIRM</name>
<gene>
    <name evidence="2" type="ORF">DWW32_12920</name>
</gene>
<evidence type="ECO:0000256" key="1">
    <source>
        <dbReference type="SAM" id="Coils"/>
    </source>
</evidence>